<proteinExistence type="predicted"/>
<evidence type="ECO:0000313" key="3">
    <source>
        <dbReference type="Proteomes" id="UP000271573"/>
    </source>
</evidence>
<organism evidence="2 3">
    <name type="scientific">Nocardioides baekrokdamisoli</name>
    <dbReference type="NCBI Taxonomy" id="1804624"/>
    <lineage>
        <taxon>Bacteria</taxon>
        <taxon>Bacillati</taxon>
        <taxon>Actinomycetota</taxon>
        <taxon>Actinomycetes</taxon>
        <taxon>Propionibacteriales</taxon>
        <taxon>Nocardioidaceae</taxon>
        <taxon>Nocardioides</taxon>
    </lineage>
</organism>
<dbReference type="RefSeq" id="WP_125567314.1">
    <property type="nucleotide sequence ID" value="NZ_AP019307.1"/>
</dbReference>
<evidence type="ECO:0008006" key="4">
    <source>
        <dbReference type="Google" id="ProtNLM"/>
    </source>
</evidence>
<feature type="signal peptide" evidence="1">
    <location>
        <begin position="1"/>
        <end position="19"/>
    </location>
</feature>
<dbReference type="AlphaFoldDB" id="A0A3G9J180"/>
<keyword evidence="3" id="KW-1185">Reference proteome</keyword>
<accession>A0A3G9J180</accession>
<dbReference type="EMBL" id="AP019307">
    <property type="protein sequence ID" value="BBH16709.1"/>
    <property type="molecule type" value="Genomic_DNA"/>
</dbReference>
<name>A0A3G9J180_9ACTN</name>
<dbReference type="KEGG" id="nbe:Back2_09960"/>
<sequence length="129" mass="13396">MRRNAAVISAVLVVLTLGATTGCSSTSSSNGSSASQGTDTSNRKVIEITFSGGKVTPIAEQVDVNVGQTVVLDITADVAGEIHVHSTPEQHVDYTVGHTQVPLNPLTLPGTIEVESHSLGKTILQLQVH</sequence>
<protein>
    <recommendedName>
        <fullName evidence="4">Lipoprotein</fullName>
    </recommendedName>
</protein>
<gene>
    <name evidence="2" type="ORF">Back2_09960</name>
</gene>
<dbReference type="Proteomes" id="UP000271573">
    <property type="component" value="Chromosome"/>
</dbReference>
<reference evidence="2 3" key="1">
    <citation type="submission" date="2018-11" db="EMBL/GenBank/DDBJ databases">
        <title>Complete genome sequence of Nocardioides baekrokdamisoli strain KCTC 39748.</title>
        <authorList>
            <person name="Kang S.W."/>
            <person name="Lee K.C."/>
            <person name="Kim K.K."/>
            <person name="Kim J.S."/>
            <person name="Kim D.S."/>
            <person name="Ko S.H."/>
            <person name="Yang S.H."/>
            <person name="Shin Y.K."/>
            <person name="Lee J.S."/>
        </authorList>
    </citation>
    <scope>NUCLEOTIDE SEQUENCE [LARGE SCALE GENOMIC DNA]</scope>
    <source>
        <strain evidence="2 3">KCTC 39748</strain>
    </source>
</reference>
<evidence type="ECO:0000313" key="2">
    <source>
        <dbReference type="EMBL" id="BBH16709.1"/>
    </source>
</evidence>
<feature type="chain" id="PRO_5039522985" description="Lipoprotein" evidence="1">
    <location>
        <begin position="20"/>
        <end position="129"/>
    </location>
</feature>
<dbReference type="OrthoDB" id="3748691at2"/>
<evidence type="ECO:0000256" key="1">
    <source>
        <dbReference type="SAM" id="SignalP"/>
    </source>
</evidence>
<keyword evidence="1" id="KW-0732">Signal</keyword>
<dbReference type="PROSITE" id="PS51257">
    <property type="entry name" value="PROKAR_LIPOPROTEIN"/>
    <property type="match status" value="1"/>
</dbReference>